<evidence type="ECO:0000313" key="17">
    <source>
        <dbReference type="Proteomes" id="UP000077671"/>
    </source>
</evidence>
<keyword evidence="9" id="KW-0735">Signal-anchor</keyword>
<evidence type="ECO:0000313" key="15">
    <source>
        <dbReference type="EMBL" id="CAD6947690.1"/>
    </source>
</evidence>
<dbReference type="GO" id="GO:0016020">
    <property type="term" value="C:membrane"/>
    <property type="evidence" value="ECO:0007669"/>
    <property type="project" value="UniProtKB-SubCell"/>
</dbReference>
<comment type="pathway">
    <text evidence="2">Protein modification; protein glycosylation.</text>
</comment>
<dbReference type="PANTHER" id="PTHR23033">
    <property type="entry name" value="BETA1,3-GALACTOSYLTRANSFERASE"/>
    <property type="match status" value="1"/>
</dbReference>
<evidence type="ECO:0000256" key="5">
    <source>
        <dbReference type="ARBA" id="ARBA00022676"/>
    </source>
</evidence>
<dbReference type="PANTHER" id="PTHR23033:SF47">
    <property type="entry name" value="APPLE DOMAIN-CONTAINING PROTEIN-RELATED"/>
    <property type="match status" value="1"/>
</dbReference>
<accession>A0A177VET5</accession>
<evidence type="ECO:0000259" key="14">
    <source>
        <dbReference type="Pfam" id="PF02434"/>
    </source>
</evidence>
<feature type="region of interest" description="Disordered" evidence="12">
    <location>
        <begin position="494"/>
        <end position="554"/>
    </location>
</feature>
<dbReference type="Proteomes" id="UP000077671">
    <property type="component" value="Unassembled WGS sequence"/>
</dbReference>
<dbReference type="Proteomes" id="UP000836402">
    <property type="component" value="Unassembled WGS sequence"/>
</dbReference>
<dbReference type="AlphaFoldDB" id="A0A177VET5"/>
<keyword evidence="18" id="KW-1185">Reference proteome</keyword>
<evidence type="ECO:0000256" key="4">
    <source>
        <dbReference type="ARBA" id="ARBA00012557"/>
    </source>
</evidence>
<evidence type="ECO:0000256" key="3">
    <source>
        <dbReference type="ARBA" id="ARBA00006462"/>
    </source>
</evidence>
<dbReference type="GO" id="GO:0016263">
    <property type="term" value="F:glycoprotein-N-acetylgalactosamine 3-beta-galactosyltransferase activity"/>
    <property type="evidence" value="ECO:0007669"/>
    <property type="project" value="UniProtKB-EC"/>
</dbReference>
<reference evidence="16" key="1">
    <citation type="submission" date="2016-04" db="EMBL/GenBank/DDBJ databases">
        <authorList>
            <person name="Nguyen H.D."/>
            <person name="Kesanakurti P."/>
            <person name="Cullis J."/>
            <person name="Levesque C.A."/>
            <person name="Hambleton S."/>
        </authorList>
    </citation>
    <scope>NUCLEOTIDE SEQUENCE</scope>
    <source>
        <strain evidence="16">DAOMC 238032</strain>
    </source>
</reference>
<protein>
    <recommendedName>
        <fullName evidence="4">N-acetylgalactosaminide beta-1,3-galactosyltransferase</fullName>
        <ecNumber evidence="4">2.4.1.122</ecNumber>
    </recommendedName>
</protein>
<evidence type="ECO:0000256" key="9">
    <source>
        <dbReference type="ARBA" id="ARBA00022968"/>
    </source>
</evidence>
<dbReference type="InterPro" id="IPR003378">
    <property type="entry name" value="Fringe-like_glycosylTrfase"/>
</dbReference>
<keyword evidence="8" id="KW-0547">Nucleotide-binding</keyword>
<feature type="transmembrane region" description="Helical" evidence="13">
    <location>
        <begin position="30"/>
        <end position="48"/>
    </location>
</feature>
<evidence type="ECO:0000256" key="2">
    <source>
        <dbReference type="ARBA" id="ARBA00004922"/>
    </source>
</evidence>
<sequence length="584" mass="65188">MPSKAAYAPLGHDGRHPHSSSSSIWDRRRIFIILAICASGLLVFSFLWPPSYDSIKQTAQSTIDKIGPKLDVFKDSTQQYPWVGAGKVHPLAKDVVLMIKTGHSVIYDRVPMHLVWPRPDIPNRFVYSDVALEIGNHQVIDALANASAHVKSKDEYKEYIRLNTLFQNHAPIASTHDGWMLDKWKFAPMTAHAWRNNRKAKWFVTIDGDTYIFWGTLMRWLATYESSKSLYLGYDEIGYGAIKYYFGHGGAGYILSQKLMDDIFTDDPEGLQLESKGEFTGWPCGDCAFGVIIGNMPGRGKHLDGGADLFQHDGSDVLVFRKRLWHSYLISLHHSSAANLMDLREFEEKLLPTLPEWDGVRYCDIWEGFSPAFLREPYAKYKEALALEAEDPVKKLNLNHSVVAPGWKSGDVDKEGCDWNCAKQKGVPFDEVHCAKFCEDNPKCFGWLMSKTDCTLSINGWRIGHPAPAGQTWTSGWRLDRIAAVEREMPCKNTTLRADADERGHGVGAGRSSLERTGLDDGWVLPPKGVKNQPQPLPPAETEPGKENKPSAAEVAAAAAKAAADQVVAPVLSRIDIPLRIPDM</sequence>
<evidence type="ECO:0000313" key="16">
    <source>
        <dbReference type="EMBL" id="KAE8263330.1"/>
    </source>
</evidence>
<evidence type="ECO:0000256" key="1">
    <source>
        <dbReference type="ARBA" id="ARBA00004606"/>
    </source>
</evidence>
<dbReference type="EMBL" id="LWDD02000152">
    <property type="protein sequence ID" value="KAE8263330.1"/>
    <property type="molecule type" value="Genomic_DNA"/>
</dbReference>
<dbReference type="Pfam" id="PF02434">
    <property type="entry name" value="Fringe"/>
    <property type="match status" value="1"/>
</dbReference>
<dbReference type="InterPro" id="IPR026050">
    <property type="entry name" value="C1GALT1/C1GALT1_chp1"/>
</dbReference>
<feature type="region of interest" description="Disordered" evidence="12">
    <location>
        <begin position="1"/>
        <end position="22"/>
    </location>
</feature>
<feature type="domain" description="Fringe-like glycosyltransferase" evidence="14">
    <location>
        <begin position="195"/>
        <end position="295"/>
    </location>
</feature>
<evidence type="ECO:0000256" key="8">
    <source>
        <dbReference type="ARBA" id="ARBA00022741"/>
    </source>
</evidence>
<dbReference type="GO" id="GO:0000166">
    <property type="term" value="F:nucleotide binding"/>
    <property type="evidence" value="ECO:0007669"/>
    <property type="project" value="UniProtKB-KW"/>
</dbReference>
<keyword evidence="11 13" id="KW-0472">Membrane</keyword>
<dbReference type="EC" id="2.4.1.122" evidence="4"/>
<evidence type="ECO:0000256" key="6">
    <source>
        <dbReference type="ARBA" id="ARBA00022679"/>
    </source>
</evidence>
<keyword evidence="5" id="KW-0328">Glycosyltransferase</keyword>
<keyword evidence="6" id="KW-0808">Transferase</keyword>
<comment type="subcellular location">
    <subcellularLocation>
        <location evidence="1">Membrane</location>
        <topology evidence="1">Single-pass type II membrane protein</topology>
    </subcellularLocation>
</comment>
<dbReference type="EMBL" id="CAJHJG010005119">
    <property type="protein sequence ID" value="CAD6947690.1"/>
    <property type="molecule type" value="Genomic_DNA"/>
</dbReference>
<evidence type="ECO:0000256" key="7">
    <source>
        <dbReference type="ARBA" id="ARBA00022692"/>
    </source>
</evidence>
<evidence type="ECO:0000313" key="18">
    <source>
        <dbReference type="Proteomes" id="UP000836402"/>
    </source>
</evidence>
<gene>
    <name evidence="16" type="ORF">A4X03_0g1765</name>
    <name evidence="15" type="ORF">JKIAZH3_G2457</name>
</gene>
<organism evidence="16 17">
    <name type="scientific">Tilletia caries</name>
    <name type="common">wheat bunt fungus</name>
    <dbReference type="NCBI Taxonomy" id="13290"/>
    <lineage>
        <taxon>Eukaryota</taxon>
        <taxon>Fungi</taxon>
        <taxon>Dikarya</taxon>
        <taxon>Basidiomycota</taxon>
        <taxon>Ustilaginomycotina</taxon>
        <taxon>Exobasidiomycetes</taxon>
        <taxon>Tilletiales</taxon>
        <taxon>Tilletiaceae</taxon>
        <taxon>Tilletia</taxon>
    </lineage>
</organism>
<evidence type="ECO:0000256" key="10">
    <source>
        <dbReference type="ARBA" id="ARBA00022989"/>
    </source>
</evidence>
<proteinExistence type="inferred from homology"/>
<comment type="similarity">
    <text evidence="3">Belongs to the glycosyltransferase 31 family. Beta3-Gal-T subfamily.</text>
</comment>
<keyword evidence="10 13" id="KW-1133">Transmembrane helix</keyword>
<name>A0A177VET5_9BASI</name>
<dbReference type="Gene3D" id="3.90.550.50">
    <property type="match status" value="1"/>
</dbReference>
<comment type="caution">
    <text evidence="16">The sequence shown here is derived from an EMBL/GenBank/DDBJ whole genome shotgun (WGS) entry which is preliminary data.</text>
</comment>
<reference evidence="16" key="2">
    <citation type="journal article" date="2019" name="IMA Fungus">
        <title>Genome sequencing and comparison of five Tilletia species to identify candidate genes for the detection of regulated species infecting wheat.</title>
        <authorList>
            <person name="Nguyen H.D.T."/>
            <person name="Sultana T."/>
            <person name="Kesanakurti P."/>
            <person name="Hambleton S."/>
        </authorList>
    </citation>
    <scope>NUCLEOTIDE SEQUENCE</scope>
    <source>
        <strain evidence="16">DAOMC 238032</strain>
    </source>
</reference>
<evidence type="ECO:0000256" key="11">
    <source>
        <dbReference type="ARBA" id="ARBA00023136"/>
    </source>
</evidence>
<evidence type="ECO:0000256" key="13">
    <source>
        <dbReference type="SAM" id="Phobius"/>
    </source>
</evidence>
<keyword evidence="7 13" id="KW-0812">Transmembrane</keyword>
<reference evidence="15" key="3">
    <citation type="submission" date="2020-10" db="EMBL/GenBank/DDBJ databases">
        <authorList>
            <person name="Sedaghatjoo S."/>
        </authorList>
    </citation>
    <scope>NUCLEOTIDE SEQUENCE</scope>
    <source>
        <strain evidence="15">AZH3</strain>
    </source>
</reference>
<evidence type="ECO:0000256" key="12">
    <source>
        <dbReference type="SAM" id="MobiDB-lite"/>
    </source>
</evidence>